<dbReference type="EMBL" id="JAJSOF020000023">
    <property type="protein sequence ID" value="KAJ4436287.1"/>
    <property type="molecule type" value="Genomic_DNA"/>
</dbReference>
<organism evidence="2 3">
    <name type="scientific">Periplaneta americana</name>
    <name type="common">American cockroach</name>
    <name type="synonym">Blatta americana</name>
    <dbReference type="NCBI Taxonomy" id="6978"/>
    <lineage>
        <taxon>Eukaryota</taxon>
        <taxon>Metazoa</taxon>
        <taxon>Ecdysozoa</taxon>
        <taxon>Arthropoda</taxon>
        <taxon>Hexapoda</taxon>
        <taxon>Insecta</taxon>
        <taxon>Pterygota</taxon>
        <taxon>Neoptera</taxon>
        <taxon>Polyneoptera</taxon>
        <taxon>Dictyoptera</taxon>
        <taxon>Blattodea</taxon>
        <taxon>Blattoidea</taxon>
        <taxon>Blattidae</taxon>
        <taxon>Blattinae</taxon>
        <taxon>Periplaneta</taxon>
    </lineage>
</organism>
<feature type="compositionally biased region" description="Polar residues" evidence="1">
    <location>
        <begin position="15"/>
        <end position="27"/>
    </location>
</feature>
<dbReference type="Proteomes" id="UP001148838">
    <property type="component" value="Unassembled WGS sequence"/>
</dbReference>
<keyword evidence="3" id="KW-1185">Reference proteome</keyword>
<accession>A0ABQ8SQ31</accession>
<gene>
    <name evidence="2" type="ORF">ANN_18918</name>
</gene>
<feature type="region of interest" description="Disordered" evidence="1">
    <location>
        <begin position="1"/>
        <end position="42"/>
    </location>
</feature>
<sequence length="81" mass="8808">MASLCEGGNEPLGSLNASYTKQHNINLQDDEDKNEPGKMERTDARSWKSMYYLILHAAAAAAAAADDDDDDDDDDGGDEEE</sequence>
<protein>
    <submittedName>
        <fullName evidence="2">Uncharacterized protein</fullName>
    </submittedName>
</protein>
<feature type="compositionally biased region" description="Acidic residues" evidence="1">
    <location>
        <begin position="65"/>
        <end position="81"/>
    </location>
</feature>
<reference evidence="2 3" key="1">
    <citation type="journal article" date="2022" name="Allergy">
        <title>Genome assembly and annotation of Periplaneta americana reveal a comprehensive cockroach allergen profile.</title>
        <authorList>
            <person name="Wang L."/>
            <person name="Xiong Q."/>
            <person name="Saelim N."/>
            <person name="Wang L."/>
            <person name="Nong W."/>
            <person name="Wan A.T."/>
            <person name="Shi M."/>
            <person name="Liu X."/>
            <person name="Cao Q."/>
            <person name="Hui J.H.L."/>
            <person name="Sookrung N."/>
            <person name="Leung T.F."/>
            <person name="Tungtrongchitr A."/>
            <person name="Tsui S.K.W."/>
        </authorList>
    </citation>
    <scope>NUCLEOTIDE SEQUENCE [LARGE SCALE GENOMIC DNA]</scope>
    <source>
        <strain evidence="2">PWHHKU_190912</strain>
    </source>
</reference>
<proteinExistence type="predicted"/>
<evidence type="ECO:0000313" key="3">
    <source>
        <dbReference type="Proteomes" id="UP001148838"/>
    </source>
</evidence>
<comment type="caution">
    <text evidence="2">The sequence shown here is derived from an EMBL/GenBank/DDBJ whole genome shotgun (WGS) entry which is preliminary data.</text>
</comment>
<evidence type="ECO:0000256" key="1">
    <source>
        <dbReference type="SAM" id="MobiDB-lite"/>
    </source>
</evidence>
<feature type="region of interest" description="Disordered" evidence="1">
    <location>
        <begin position="61"/>
        <end position="81"/>
    </location>
</feature>
<name>A0ABQ8SQ31_PERAM</name>
<evidence type="ECO:0000313" key="2">
    <source>
        <dbReference type="EMBL" id="KAJ4436287.1"/>
    </source>
</evidence>